<dbReference type="RefSeq" id="WP_182042816.1">
    <property type="nucleotide sequence ID" value="NZ_JACDZE010000001.1"/>
</dbReference>
<dbReference type="GO" id="GO:0003677">
    <property type="term" value="F:DNA binding"/>
    <property type="evidence" value="ECO:0007669"/>
    <property type="project" value="UniProtKB-KW"/>
</dbReference>
<gene>
    <name evidence="1" type="ORF">HU137_05655</name>
</gene>
<comment type="caution">
    <text evidence="1">The sequence shown here is derived from an EMBL/GenBank/DDBJ whole genome shotgun (WGS) entry which is preliminary data.</text>
</comment>
<dbReference type="InterPro" id="IPR007351">
    <property type="entry name" value="YjbR"/>
</dbReference>
<proteinExistence type="predicted"/>
<evidence type="ECO:0000313" key="2">
    <source>
        <dbReference type="Proteomes" id="UP000552241"/>
    </source>
</evidence>
<dbReference type="InterPro" id="IPR058532">
    <property type="entry name" value="YjbR/MT2646/Rv2570-like"/>
</dbReference>
<evidence type="ECO:0000313" key="1">
    <source>
        <dbReference type="EMBL" id="MBA5629254.1"/>
    </source>
</evidence>
<dbReference type="PANTHER" id="PTHR35145:SF1">
    <property type="entry name" value="CYTOPLASMIC PROTEIN"/>
    <property type="match status" value="1"/>
</dbReference>
<keyword evidence="1" id="KW-0238">DNA-binding</keyword>
<dbReference type="Gene3D" id="3.90.1150.30">
    <property type="match status" value="1"/>
</dbReference>
<protein>
    <submittedName>
        <fullName evidence="1">MmcQ/YjbR family DNA-binding protein</fullName>
    </submittedName>
</protein>
<sequence>MDIEAFRTYCLGKNEVTEEFPFGPETLVFKVAGKMFALTGLDRPEFSVNLKCDPNYAMELRENFVEVQPGYHMNKIHWNTVHFEGSLPENLLIELIDHSYHLVVDSFSKSKRKELGI</sequence>
<dbReference type="InterPro" id="IPR038056">
    <property type="entry name" value="YjbR-like_sf"/>
</dbReference>
<name>A0A838ZLB1_9FLAO</name>
<dbReference type="SUPFAM" id="SSF142906">
    <property type="entry name" value="YjbR-like"/>
    <property type="match status" value="1"/>
</dbReference>
<dbReference type="AlphaFoldDB" id="A0A838ZLB1"/>
<dbReference type="Pfam" id="PF04237">
    <property type="entry name" value="YjbR"/>
    <property type="match status" value="1"/>
</dbReference>
<reference evidence="1 2" key="1">
    <citation type="submission" date="2020-07" db="EMBL/GenBank/DDBJ databases">
        <title>Moheibacter lacus sp. nov., a member of the family Flavobacteriaceae isolated from freshwater lake sediment.</title>
        <authorList>
            <person name="Liu Y."/>
        </authorList>
    </citation>
    <scope>NUCLEOTIDE SEQUENCE [LARGE SCALE GENOMIC DNA]</scope>
    <source>
        <strain evidence="1 2">BDHS18</strain>
    </source>
</reference>
<accession>A0A838ZLB1</accession>
<keyword evidence="2" id="KW-1185">Reference proteome</keyword>
<organism evidence="1 2">
    <name type="scientific">Moheibacter lacus</name>
    <dbReference type="NCBI Taxonomy" id="2745851"/>
    <lineage>
        <taxon>Bacteria</taxon>
        <taxon>Pseudomonadati</taxon>
        <taxon>Bacteroidota</taxon>
        <taxon>Flavobacteriia</taxon>
        <taxon>Flavobacteriales</taxon>
        <taxon>Weeksellaceae</taxon>
        <taxon>Moheibacter</taxon>
    </lineage>
</organism>
<dbReference type="EMBL" id="JACDZE010000001">
    <property type="protein sequence ID" value="MBA5629254.1"/>
    <property type="molecule type" value="Genomic_DNA"/>
</dbReference>
<dbReference type="Proteomes" id="UP000552241">
    <property type="component" value="Unassembled WGS sequence"/>
</dbReference>
<dbReference type="PANTHER" id="PTHR35145">
    <property type="entry name" value="CYTOPLASMIC PROTEIN-RELATED"/>
    <property type="match status" value="1"/>
</dbReference>